<feature type="domain" description="DUF5648" evidence="2">
    <location>
        <begin position="74"/>
        <end position="217"/>
    </location>
</feature>
<accession>A0AAN0IE24</accession>
<evidence type="ECO:0000313" key="3">
    <source>
        <dbReference type="EnsemblMetazoa" id="XP_003386555.1"/>
    </source>
</evidence>
<dbReference type="GeneID" id="100633085"/>
<sequence length="218" mass="24531">MKATLVFLAAVLVTIQCLPSNVQESNSFEEWDTIDDSNGQELSVEEKKTDDVDMLLENTILSADVKTEGCSLVPLYRYHLSSGNDHFYTTNPHEIGTTRPGTLGRYGYRSQGTVGKIYNRRAGPDVVPLFRYWNSGIKDHFYTTNFNELACGAHGWKYEGIQGYCFKDYLPGINHPLYRYWSGNDHFYTTNPHEIGTTTPGAKGKHGYTSEGITCYVA</sequence>
<keyword evidence="4" id="KW-1185">Reference proteome</keyword>
<name>A0AAN0IE24_AMPQE</name>
<feature type="chain" id="PRO_5043043744" description="DUF5648 domain-containing protein" evidence="1">
    <location>
        <begin position="18"/>
        <end position="218"/>
    </location>
</feature>
<organism evidence="3 4">
    <name type="scientific">Amphimedon queenslandica</name>
    <name type="common">Sponge</name>
    <dbReference type="NCBI Taxonomy" id="400682"/>
    <lineage>
        <taxon>Eukaryota</taxon>
        <taxon>Metazoa</taxon>
        <taxon>Porifera</taxon>
        <taxon>Demospongiae</taxon>
        <taxon>Heteroscleromorpha</taxon>
        <taxon>Haplosclerida</taxon>
        <taxon>Niphatidae</taxon>
        <taxon>Amphimedon</taxon>
    </lineage>
</organism>
<dbReference type="RefSeq" id="XP_003386555.1">
    <property type="nucleotide sequence ID" value="XM_003386507.3"/>
</dbReference>
<evidence type="ECO:0000259" key="2">
    <source>
        <dbReference type="Pfam" id="PF18885"/>
    </source>
</evidence>
<dbReference type="AlphaFoldDB" id="A0AAN0IE24"/>
<evidence type="ECO:0000313" key="4">
    <source>
        <dbReference type="Proteomes" id="UP000007879"/>
    </source>
</evidence>
<keyword evidence="1" id="KW-0732">Signal</keyword>
<dbReference type="InterPro" id="IPR043708">
    <property type="entry name" value="DUF5648"/>
</dbReference>
<feature type="signal peptide" evidence="1">
    <location>
        <begin position="1"/>
        <end position="17"/>
    </location>
</feature>
<reference evidence="4" key="1">
    <citation type="journal article" date="2010" name="Nature">
        <title>The Amphimedon queenslandica genome and the evolution of animal complexity.</title>
        <authorList>
            <person name="Srivastava M."/>
            <person name="Simakov O."/>
            <person name="Chapman J."/>
            <person name="Fahey B."/>
            <person name="Gauthier M.E."/>
            <person name="Mitros T."/>
            <person name="Richards G.S."/>
            <person name="Conaco C."/>
            <person name="Dacre M."/>
            <person name="Hellsten U."/>
            <person name="Larroux C."/>
            <person name="Putnam N.H."/>
            <person name="Stanke M."/>
            <person name="Adamska M."/>
            <person name="Darling A."/>
            <person name="Degnan S.M."/>
            <person name="Oakley T.H."/>
            <person name="Plachetzki D.C."/>
            <person name="Zhai Y."/>
            <person name="Adamski M."/>
            <person name="Calcino A."/>
            <person name="Cummins S.F."/>
            <person name="Goodstein D.M."/>
            <person name="Harris C."/>
            <person name="Jackson D.J."/>
            <person name="Leys S.P."/>
            <person name="Shu S."/>
            <person name="Woodcroft B.J."/>
            <person name="Vervoort M."/>
            <person name="Kosik K.S."/>
            <person name="Manning G."/>
            <person name="Degnan B.M."/>
            <person name="Rokhsar D.S."/>
        </authorList>
    </citation>
    <scope>NUCLEOTIDE SEQUENCE [LARGE SCALE GENOMIC DNA]</scope>
</reference>
<dbReference type="KEGG" id="aqu:100633085"/>
<evidence type="ECO:0000256" key="1">
    <source>
        <dbReference type="SAM" id="SignalP"/>
    </source>
</evidence>
<dbReference type="Pfam" id="PF18885">
    <property type="entry name" value="DUF5648"/>
    <property type="match status" value="1"/>
</dbReference>
<proteinExistence type="predicted"/>
<reference evidence="3" key="2">
    <citation type="submission" date="2024-06" db="UniProtKB">
        <authorList>
            <consortium name="EnsemblMetazoa"/>
        </authorList>
    </citation>
    <scope>IDENTIFICATION</scope>
</reference>
<protein>
    <recommendedName>
        <fullName evidence="2">DUF5648 domain-containing protein</fullName>
    </recommendedName>
</protein>
<dbReference type="EnsemblMetazoa" id="XM_003386507.3">
    <property type="protein sequence ID" value="XP_003386555.1"/>
    <property type="gene ID" value="LOC100633085"/>
</dbReference>
<dbReference type="Proteomes" id="UP000007879">
    <property type="component" value="Unassembled WGS sequence"/>
</dbReference>